<dbReference type="PANTHER" id="PTHR44394">
    <property type="entry name" value="BETA-ALANINE-ACTIVATING ENZYME"/>
    <property type="match status" value="1"/>
</dbReference>
<dbReference type="InterPro" id="IPR002372">
    <property type="entry name" value="PQQ_rpt_dom"/>
</dbReference>
<evidence type="ECO:0000313" key="3">
    <source>
        <dbReference type="EMBL" id="KAK5643770.1"/>
    </source>
</evidence>
<feature type="domain" description="Pyrrolo-quinoline quinone repeat" evidence="2">
    <location>
        <begin position="529"/>
        <end position="850"/>
    </location>
</feature>
<evidence type="ECO:0000259" key="2">
    <source>
        <dbReference type="Pfam" id="PF13570"/>
    </source>
</evidence>
<dbReference type="InterPro" id="IPR045851">
    <property type="entry name" value="AMP-bd_C_sf"/>
</dbReference>
<dbReference type="Gene3D" id="2.40.10.480">
    <property type="match status" value="1"/>
</dbReference>
<evidence type="ECO:0000259" key="1">
    <source>
        <dbReference type="Pfam" id="PF00501"/>
    </source>
</evidence>
<dbReference type="SUPFAM" id="SSF56801">
    <property type="entry name" value="Acetyl-CoA synthetase-like"/>
    <property type="match status" value="1"/>
</dbReference>
<organism evidence="3 4">
    <name type="scientific">Pyrocoelia pectoralis</name>
    <dbReference type="NCBI Taxonomy" id="417401"/>
    <lineage>
        <taxon>Eukaryota</taxon>
        <taxon>Metazoa</taxon>
        <taxon>Ecdysozoa</taxon>
        <taxon>Arthropoda</taxon>
        <taxon>Hexapoda</taxon>
        <taxon>Insecta</taxon>
        <taxon>Pterygota</taxon>
        <taxon>Neoptera</taxon>
        <taxon>Endopterygota</taxon>
        <taxon>Coleoptera</taxon>
        <taxon>Polyphaga</taxon>
        <taxon>Elateriformia</taxon>
        <taxon>Elateroidea</taxon>
        <taxon>Lampyridae</taxon>
        <taxon>Lampyrinae</taxon>
        <taxon>Pyrocoelia</taxon>
    </lineage>
</organism>
<keyword evidence="4" id="KW-1185">Reference proteome</keyword>
<dbReference type="SMART" id="SM00564">
    <property type="entry name" value="PQQ"/>
    <property type="match status" value="4"/>
</dbReference>
<dbReference type="Proteomes" id="UP001329430">
    <property type="component" value="Chromosome 5"/>
</dbReference>
<reference evidence="3 4" key="1">
    <citation type="journal article" date="2024" name="Insects">
        <title>An Improved Chromosome-Level Genome Assembly of the Firefly Pyrocoelia pectoralis.</title>
        <authorList>
            <person name="Fu X."/>
            <person name="Meyer-Rochow V.B."/>
            <person name="Ballantyne L."/>
            <person name="Zhu X."/>
        </authorList>
    </citation>
    <scope>NUCLEOTIDE SEQUENCE [LARGE SCALE GENOMIC DNA]</scope>
    <source>
        <strain evidence="3">XCY_ONT2</strain>
    </source>
</reference>
<gene>
    <name evidence="3" type="ORF">RI129_007615</name>
</gene>
<dbReference type="InterPro" id="IPR042099">
    <property type="entry name" value="ANL_N_sf"/>
</dbReference>
<sequence length="851" mass="97239">MNYFTDHFKNVIENFKDNKAVGYWDEENIYKSLTYQNISDISLRIVENLKNVITEKYSCIGLFMQKNHYIPSLLIRFKVRHKIIRIGFTKVFYYRNLFKVTERDVIYFGTPLTFDPSMVEIFLALTTGCTLIIPPKTVNSRLVLNVLFPNDKCHNGITILQIVPSLLLHWNDADVKYLLEQSSCRILAFGGEKFPEVILKLPRLKNLKIFNLYGITEVSCWASAYEIINDDYVTLGNALPDTILEVRDDTGSIITDGKGELFIGSYSRICYLNDEDTSSITKPVFRATGDYVQIKNDTILYLGRINSMIKRLGHKVNLLEVQECVFQHTAVPNVCIWYEDERKLVLFAAIKEFDYSVKQRIVDKLRIKLLQVLPREYFPDHIEIIPSIPLSDHGKIDTRTLESLYRKLIYNVEEQSTIDVFKLLWCKYLGLSINSIEKFTNCTFFELGGNSITVIQYLSELKHVVDENHRSELTTLLFEKTLKECCNFISHLQPVPYRKFVKKRKRVDDQLRFENRNSIKMNIAWKYDLEACVDSTPTVWGERVSIGSFSHKFVTLDTTTGSKISETILSGPIESACCVIPSTTYVCTGCYDGYLYCIDTKTGLIVWKYKSGDQIKCTPVVYEGNNSITFGSYDKILHCVNFNNGNLIWKKNILGSVTSNPIIYNEQIYLATTLGNCFCVSVCNGEQIWKHDTNVPIFGSPAVIDRWSLVGWITVTGTLNLFSHSNGEKSSSFQVDGNVFSGLSSFGNIVLFGCSNHKMYCVRIDENSCQLCYVTTLDSSITSTPYLFGYLRTTLFCVVTNKGGVYIINFECGTILGHLQLDGEIFSSPRISNSMLYIGCRDNNLYCIKFN</sequence>
<dbReference type="InterPro" id="IPR000873">
    <property type="entry name" value="AMP-dep_synth/lig_dom"/>
</dbReference>
<dbReference type="Gene3D" id="2.130.10.10">
    <property type="entry name" value="YVTN repeat-like/Quinoprotein amine dehydrogenase"/>
    <property type="match status" value="1"/>
</dbReference>
<accession>A0AAN7V8C9</accession>
<dbReference type="Gene3D" id="3.40.50.12780">
    <property type="entry name" value="N-terminal domain of ligase-like"/>
    <property type="match status" value="1"/>
</dbReference>
<dbReference type="InterPro" id="IPR018391">
    <property type="entry name" value="PQQ_b-propeller_rpt"/>
</dbReference>
<name>A0AAN7V8C9_9COLE</name>
<dbReference type="Gene3D" id="3.30.300.30">
    <property type="match status" value="1"/>
</dbReference>
<evidence type="ECO:0000313" key="4">
    <source>
        <dbReference type="Proteomes" id="UP001329430"/>
    </source>
</evidence>
<feature type="domain" description="AMP-dependent synthetase/ligase" evidence="1">
    <location>
        <begin position="95"/>
        <end position="266"/>
    </location>
</feature>
<dbReference type="SUPFAM" id="SSF50998">
    <property type="entry name" value="Quinoprotein alcohol dehydrogenase-like"/>
    <property type="match status" value="1"/>
</dbReference>
<evidence type="ECO:0008006" key="5">
    <source>
        <dbReference type="Google" id="ProtNLM"/>
    </source>
</evidence>
<dbReference type="InterPro" id="IPR015943">
    <property type="entry name" value="WD40/YVTN_repeat-like_dom_sf"/>
</dbReference>
<dbReference type="PANTHER" id="PTHR44394:SF1">
    <property type="entry name" value="BETA-ALANINE-ACTIVATING ENZYME"/>
    <property type="match status" value="1"/>
</dbReference>
<comment type="caution">
    <text evidence="3">The sequence shown here is derived from an EMBL/GenBank/DDBJ whole genome shotgun (WGS) entry which is preliminary data.</text>
</comment>
<dbReference type="AlphaFoldDB" id="A0AAN7V8C9"/>
<dbReference type="EMBL" id="JAVRBK010000005">
    <property type="protein sequence ID" value="KAK5643770.1"/>
    <property type="molecule type" value="Genomic_DNA"/>
</dbReference>
<proteinExistence type="predicted"/>
<dbReference type="Pfam" id="PF13570">
    <property type="entry name" value="Beta-prop_ACSF4"/>
    <property type="match status" value="1"/>
</dbReference>
<dbReference type="InterPro" id="IPR011047">
    <property type="entry name" value="Quinoprotein_ADH-like_sf"/>
</dbReference>
<dbReference type="GO" id="GO:0043041">
    <property type="term" value="P:amino acid activation for nonribosomal peptide biosynthetic process"/>
    <property type="evidence" value="ECO:0007669"/>
    <property type="project" value="TreeGrafter"/>
</dbReference>
<dbReference type="InterPro" id="IPR052091">
    <property type="entry name" value="Beta-ala_Activ/Resist"/>
</dbReference>
<dbReference type="Pfam" id="PF00501">
    <property type="entry name" value="AMP-binding"/>
    <property type="match status" value="1"/>
</dbReference>
<protein>
    <recommendedName>
        <fullName evidence="5">Acyl-CoA synthetase</fullName>
    </recommendedName>
</protein>